<organism evidence="3">
    <name type="scientific">Anisakis simplex</name>
    <name type="common">Herring worm</name>
    <dbReference type="NCBI Taxonomy" id="6269"/>
    <lineage>
        <taxon>Eukaryota</taxon>
        <taxon>Metazoa</taxon>
        <taxon>Ecdysozoa</taxon>
        <taxon>Nematoda</taxon>
        <taxon>Chromadorea</taxon>
        <taxon>Rhabditida</taxon>
        <taxon>Spirurina</taxon>
        <taxon>Ascaridomorpha</taxon>
        <taxon>Ascaridoidea</taxon>
        <taxon>Anisakidae</taxon>
        <taxon>Anisakis</taxon>
        <taxon>Anisakis simplex complex</taxon>
    </lineage>
</organism>
<dbReference type="PANTHER" id="PTHR43016">
    <property type="entry name" value="PRESEQUENCE PROTEASE"/>
    <property type="match status" value="1"/>
</dbReference>
<keyword evidence="2" id="KW-1185">Reference proteome</keyword>
<name>A0A0M3J4B5_ANISI</name>
<protein>
    <submittedName>
        <fullName evidence="3">Zinc finger, CCHC-type</fullName>
    </submittedName>
</protein>
<dbReference type="OrthoDB" id="5858629at2759"/>
<evidence type="ECO:0000313" key="1">
    <source>
        <dbReference type="EMBL" id="VDK19778.1"/>
    </source>
</evidence>
<accession>A0A0M3J4B5</accession>
<dbReference type="PANTHER" id="PTHR43016:SF16">
    <property type="entry name" value="METALLOPROTEASE, PUTATIVE (AFU_ORTHOLOGUE AFUA_4G07610)-RELATED"/>
    <property type="match status" value="1"/>
</dbReference>
<gene>
    <name evidence="1" type="ORF">ASIM_LOCUS2249</name>
</gene>
<evidence type="ECO:0000313" key="3">
    <source>
        <dbReference type="WBParaSite" id="ASIM_0000238301-mRNA-1"/>
    </source>
</evidence>
<sequence length="277" mass="31947">MIWALKPSAEVLDELIVDELEKFNTFDISTKCNQKRPFSDIPLIQKLPFTAYIHRSPTKFVELSLIWDTDKIAESKRMWLMLWFELMFESPARVGDKVLSYEEVSKLFTKDLIKQSIQIGVSCYYNRFVTLKMKVSSDKYLMLEKWAKIFMDGLMFDSSRIAVSATKLAANAVEVKRDGSSVCATLLASTLYKSKSNAHIYGTIQLEKFHEEIAKKAMSDPDWVVKQLEELRTLMLSVPVNMHLVCNDSLIDRTAIDCEQWSFLNGKCGDHRKELFI</sequence>
<evidence type="ECO:0000313" key="2">
    <source>
        <dbReference type="Proteomes" id="UP000267096"/>
    </source>
</evidence>
<dbReference type="Gene3D" id="3.30.830.10">
    <property type="entry name" value="Metalloenzyme, LuxS/M16 peptidase-like"/>
    <property type="match status" value="1"/>
</dbReference>
<dbReference type="AlphaFoldDB" id="A0A0M3J4B5"/>
<proteinExistence type="predicted"/>
<dbReference type="Proteomes" id="UP000267096">
    <property type="component" value="Unassembled WGS sequence"/>
</dbReference>
<dbReference type="EMBL" id="UYRR01002923">
    <property type="protein sequence ID" value="VDK19778.1"/>
    <property type="molecule type" value="Genomic_DNA"/>
</dbReference>
<reference evidence="1 2" key="2">
    <citation type="submission" date="2018-11" db="EMBL/GenBank/DDBJ databases">
        <authorList>
            <consortium name="Pathogen Informatics"/>
        </authorList>
    </citation>
    <scope>NUCLEOTIDE SEQUENCE [LARGE SCALE GENOMIC DNA]</scope>
</reference>
<dbReference type="WBParaSite" id="ASIM_0000238301-mRNA-1">
    <property type="protein sequence ID" value="ASIM_0000238301-mRNA-1"/>
    <property type="gene ID" value="ASIM_0000238301"/>
</dbReference>
<reference evidence="3" key="1">
    <citation type="submission" date="2017-02" db="UniProtKB">
        <authorList>
            <consortium name="WormBaseParasite"/>
        </authorList>
    </citation>
    <scope>IDENTIFICATION</scope>
</reference>